<dbReference type="EMBL" id="CU468135">
    <property type="protein sequence ID" value="CAO97284.1"/>
    <property type="molecule type" value="Genomic_DNA"/>
</dbReference>
<evidence type="ECO:0000313" key="1">
    <source>
        <dbReference type="EMBL" id="CAO97284.1"/>
    </source>
</evidence>
<keyword evidence="2" id="KW-1185">Reference proteome</keyword>
<protein>
    <submittedName>
        <fullName evidence="1">Uncharacterized protein</fullName>
    </submittedName>
</protein>
<organism evidence="1 2">
    <name type="scientific">Erwinia tasmaniensis (strain DSM 17950 / CFBP 7177 / CIP 109463 / NCPPB 4357 / Et1/99)</name>
    <dbReference type="NCBI Taxonomy" id="465817"/>
    <lineage>
        <taxon>Bacteria</taxon>
        <taxon>Pseudomonadati</taxon>
        <taxon>Pseudomonadota</taxon>
        <taxon>Gammaproteobacteria</taxon>
        <taxon>Enterobacterales</taxon>
        <taxon>Erwiniaceae</taxon>
        <taxon>Erwinia</taxon>
    </lineage>
</organism>
<dbReference type="KEGG" id="eta:ETA_22380"/>
<dbReference type="AlphaFoldDB" id="B2VBY6"/>
<evidence type="ECO:0000313" key="2">
    <source>
        <dbReference type="Proteomes" id="UP000001726"/>
    </source>
</evidence>
<reference evidence="1 2" key="1">
    <citation type="journal article" date="2008" name="Environ. Microbiol.">
        <title>The genome of Erwinia tasmaniensis strain Et1/99, a non-pathogenic bacterium in the genus Erwinia.</title>
        <authorList>
            <person name="Kube M."/>
            <person name="Migdoll A.M."/>
            <person name="Mueller I."/>
            <person name="Kuhl H."/>
            <person name="Beck A."/>
            <person name="Reinhardt R."/>
            <person name="Geider K."/>
        </authorList>
    </citation>
    <scope>NUCLEOTIDE SEQUENCE [LARGE SCALE GENOMIC DNA]</scope>
    <source>
        <strain evidence="2">DSM 17950 / CFBP 7177 / CIP 109463 / NCPPB 4357 / Et1/99</strain>
    </source>
</reference>
<sequence length="70" mass="8154">MILPLRQELRIGQRMRMFENGDVGQQPFYPGIESLIILKRSWVILCPRANSLRTLTRTVSALIKPSSNRW</sequence>
<proteinExistence type="predicted"/>
<dbReference type="HOGENOM" id="CLU_2751634_0_0_6"/>
<accession>B2VBY6</accession>
<name>B2VBY6_ERWT9</name>
<gene>
    <name evidence="1" type="ordered locus">ETA_22380</name>
</gene>
<dbReference type="Proteomes" id="UP000001726">
    <property type="component" value="Chromosome"/>
</dbReference>